<proteinExistence type="predicted"/>
<protein>
    <submittedName>
        <fullName evidence="2">Uncharacterized protein</fullName>
    </submittedName>
</protein>
<feature type="region of interest" description="Disordered" evidence="1">
    <location>
        <begin position="191"/>
        <end position="210"/>
    </location>
</feature>
<feature type="region of interest" description="Disordered" evidence="1">
    <location>
        <begin position="75"/>
        <end position="94"/>
    </location>
</feature>
<dbReference type="AlphaFoldDB" id="A0A5B7DF16"/>
<accession>A0A5B7DF16</accession>
<keyword evidence="3" id="KW-1185">Reference proteome</keyword>
<name>A0A5B7DF16_PORTR</name>
<sequence>MTPWGDPHCRKHIGRQWHYHHHHPWPGSGSVCLGLLGPWPLLALTPWAPLGGLEADTAMVSHLLAGDWCWGQSGAERERERGNQESVSGKTRQNKTTVDKNVVFASEEERTGWVWWSETENIQVVMLHGTQWVLLMCGWQAVRAGGGEGPGQTSHELAVRETYLCPGAAAAAAAAVGCLSLASPVCRVCGTTRQDSRPPRPAPPSTDLTQVPAAATLADCRWRRVLVQRTPALNLEGATHTPPPLPACLPALHQAGQGSGGLPSCRTLPSTTNTTTTTTTTTLPAGHHHHHQGSLGPFRRNRRSTKWLFMCLE</sequence>
<organism evidence="2 3">
    <name type="scientific">Portunus trituberculatus</name>
    <name type="common">Swimming crab</name>
    <name type="synonym">Neptunus trituberculatus</name>
    <dbReference type="NCBI Taxonomy" id="210409"/>
    <lineage>
        <taxon>Eukaryota</taxon>
        <taxon>Metazoa</taxon>
        <taxon>Ecdysozoa</taxon>
        <taxon>Arthropoda</taxon>
        <taxon>Crustacea</taxon>
        <taxon>Multicrustacea</taxon>
        <taxon>Malacostraca</taxon>
        <taxon>Eumalacostraca</taxon>
        <taxon>Eucarida</taxon>
        <taxon>Decapoda</taxon>
        <taxon>Pleocyemata</taxon>
        <taxon>Brachyura</taxon>
        <taxon>Eubrachyura</taxon>
        <taxon>Portunoidea</taxon>
        <taxon>Portunidae</taxon>
        <taxon>Portuninae</taxon>
        <taxon>Portunus</taxon>
    </lineage>
</organism>
<feature type="compositionally biased region" description="Low complexity" evidence="1">
    <location>
        <begin position="271"/>
        <end position="282"/>
    </location>
</feature>
<evidence type="ECO:0000256" key="1">
    <source>
        <dbReference type="SAM" id="MobiDB-lite"/>
    </source>
</evidence>
<feature type="compositionally biased region" description="Polar residues" evidence="1">
    <location>
        <begin position="84"/>
        <end position="94"/>
    </location>
</feature>
<reference evidence="2 3" key="1">
    <citation type="submission" date="2019-05" db="EMBL/GenBank/DDBJ databases">
        <title>Another draft genome of Portunus trituberculatus and its Hox gene families provides insights of decapod evolution.</title>
        <authorList>
            <person name="Jeong J.-H."/>
            <person name="Song I."/>
            <person name="Kim S."/>
            <person name="Choi T."/>
            <person name="Kim D."/>
            <person name="Ryu S."/>
            <person name="Kim W."/>
        </authorList>
    </citation>
    <scope>NUCLEOTIDE SEQUENCE [LARGE SCALE GENOMIC DNA]</scope>
    <source>
        <tissue evidence="2">Muscle</tissue>
    </source>
</reference>
<evidence type="ECO:0000313" key="2">
    <source>
        <dbReference type="EMBL" id="MPC20052.1"/>
    </source>
</evidence>
<gene>
    <name evidence="2" type="ORF">E2C01_012984</name>
</gene>
<dbReference type="EMBL" id="VSRR010000829">
    <property type="protein sequence ID" value="MPC20052.1"/>
    <property type="molecule type" value="Genomic_DNA"/>
</dbReference>
<feature type="region of interest" description="Disordered" evidence="1">
    <location>
        <begin position="259"/>
        <end position="299"/>
    </location>
</feature>
<dbReference type="Proteomes" id="UP000324222">
    <property type="component" value="Unassembled WGS sequence"/>
</dbReference>
<evidence type="ECO:0000313" key="3">
    <source>
        <dbReference type="Proteomes" id="UP000324222"/>
    </source>
</evidence>
<comment type="caution">
    <text evidence="2">The sequence shown here is derived from an EMBL/GenBank/DDBJ whole genome shotgun (WGS) entry which is preliminary data.</text>
</comment>